<reference evidence="1 2" key="1">
    <citation type="journal article" date="2018" name="Genet. Mol. Biol.">
        <title>The genome sequence of Dyella jiangningensis FCAV SCS01 from a lignocellulose-decomposing microbial consortium metagenome reveals potential for biotechnological applications.</title>
        <authorList>
            <person name="Desiderato J.G."/>
            <person name="Alvarenga D.O."/>
            <person name="Constancio M.T.L."/>
            <person name="Alves L.M.C."/>
            <person name="Varani A.M."/>
        </authorList>
    </citation>
    <scope>NUCLEOTIDE SEQUENCE [LARGE SCALE GENOMIC DNA]</scope>
    <source>
        <strain evidence="1 2">FCAV SCS01</strain>
    </source>
</reference>
<gene>
    <name evidence="1" type="ORF">CA260_12570</name>
</gene>
<evidence type="ECO:0000313" key="1">
    <source>
        <dbReference type="EMBL" id="RAO74951.1"/>
    </source>
</evidence>
<dbReference type="AlphaFoldDB" id="A0A328P0L6"/>
<protein>
    <submittedName>
        <fullName evidence="1">Uncharacterized protein</fullName>
    </submittedName>
</protein>
<keyword evidence="2" id="KW-1185">Reference proteome</keyword>
<evidence type="ECO:0000313" key="2">
    <source>
        <dbReference type="Proteomes" id="UP000248926"/>
    </source>
</evidence>
<dbReference type="EMBL" id="NFZS01000004">
    <property type="protein sequence ID" value="RAO74951.1"/>
    <property type="molecule type" value="Genomic_DNA"/>
</dbReference>
<dbReference type="Proteomes" id="UP000248926">
    <property type="component" value="Unassembled WGS sequence"/>
</dbReference>
<name>A0A328P0L6_9GAMM</name>
<accession>A0A328P0L6</accession>
<sequence length="129" mass="14039">MVRAIGDSGTMEYVTQEEVVEVRAISGLKSSSGGDGWLFTPPVARQLGFGHNPFKKYPKKEDPRVVTLVAMNPSEGGDGYWDITVCRADGVTQDLVLSCARDATDKLFDELSYADKAALRAPWETAHAC</sequence>
<organism evidence="1 2">
    <name type="scientific">Dyella jiangningensis</name>
    <dbReference type="NCBI Taxonomy" id="1379159"/>
    <lineage>
        <taxon>Bacteria</taxon>
        <taxon>Pseudomonadati</taxon>
        <taxon>Pseudomonadota</taxon>
        <taxon>Gammaproteobacteria</taxon>
        <taxon>Lysobacterales</taxon>
        <taxon>Rhodanobacteraceae</taxon>
        <taxon>Dyella</taxon>
    </lineage>
</organism>
<comment type="caution">
    <text evidence="1">The sequence shown here is derived from an EMBL/GenBank/DDBJ whole genome shotgun (WGS) entry which is preliminary data.</text>
</comment>
<proteinExistence type="predicted"/>